<dbReference type="Gene3D" id="3.20.20.450">
    <property type="entry name" value="EAL domain"/>
    <property type="match status" value="1"/>
</dbReference>
<dbReference type="Pfam" id="PF10388">
    <property type="entry name" value="YkuI_C"/>
    <property type="match status" value="1"/>
</dbReference>
<dbReference type="Gene3D" id="3.30.450.20">
    <property type="entry name" value="PAS domain"/>
    <property type="match status" value="1"/>
</dbReference>
<dbReference type="InterPro" id="IPR035919">
    <property type="entry name" value="EAL_sf"/>
</dbReference>
<dbReference type="OrthoDB" id="1673646at2"/>
<feature type="domain" description="EAL" evidence="1">
    <location>
        <begin position="1"/>
        <end position="248"/>
    </location>
</feature>
<dbReference type="InterPro" id="IPR029151">
    <property type="entry name" value="Sensor-like_sf"/>
</dbReference>
<dbReference type="eggNOG" id="COG2200">
    <property type="taxonomic scope" value="Bacteria"/>
</dbReference>
<dbReference type="SMART" id="SM00052">
    <property type="entry name" value="EAL"/>
    <property type="match status" value="1"/>
</dbReference>
<dbReference type="GO" id="GO:0071111">
    <property type="term" value="F:cyclic-guanylate-specific phosphodiesterase activity"/>
    <property type="evidence" value="ECO:0007669"/>
    <property type="project" value="InterPro"/>
</dbReference>
<dbReference type="Pfam" id="PF00563">
    <property type="entry name" value="EAL"/>
    <property type="match status" value="1"/>
</dbReference>
<evidence type="ECO:0000313" key="2">
    <source>
        <dbReference type="EMBL" id="KGR77195.1"/>
    </source>
</evidence>
<comment type="caution">
    <text evidence="2">The sequence shown here is derived from an EMBL/GenBank/DDBJ whole genome shotgun (WGS) entry which is preliminary data.</text>
</comment>
<reference evidence="2 3" key="1">
    <citation type="submission" date="2014-02" db="EMBL/GenBank/DDBJ databases">
        <title>Draft genome sequence of Lysinibacillus sinduriensis JCM 15800.</title>
        <authorList>
            <person name="Zhang F."/>
            <person name="Wang G."/>
            <person name="Zhang L."/>
        </authorList>
    </citation>
    <scope>NUCLEOTIDE SEQUENCE [LARGE SCALE GENOMIC DNA]</scope>
    <source>
        <strain evidence="2 3">JCM 15800</strain>
    </source>
</reference>
<dbReference type="Proteomes" id="UP000030408">
    <property type="component" value="Unassembled WGS sequence"/>
</dbReference>
<dbReference type="InterPro" id="IPR001633">
    <property type="entry name" value="EAL_dom"/>
</dbReference>
<evidence type="ECO:0000259" key="1">
    <source>
        <dbReference type="PROSITE" id="PS50883"/>
    </source>
</evidence>
<proteinExistence type="predicted"/>
<dbReference type="SUPFAM" id="SSF141868">
    <property type="entry name" value="EAL domain-like"/>
    <property type="match status" value="1"/>
</dbReference>
<name>A0A0A3I123_9BACL</name>
<sequence length="403" mass="46940">MDVLDFLDKLDDITVLFEPIYSADEHVIVAYEVIGQLKVNEESLNVLDFTYDEAIPIDIRTDVEHALVKKAIQLAKENISRNHVRLYLPCNPNLLMEDFGDRYFQMLKDILGEELLRYIYLVIPEHKFQGEIEQLQHPIRYIKTYGVKVALDQIGSESNLDQILMFEPATLKINVSQLNYNAWGAQNHVFTTIQSLAVKIGAALMFDNIQTDYQLHHAWKSGARFFKGVYLQKPAADFIPKDTLKDRFRNECKQFIAAEKRLLESKFAEMKSLGKKITSIVEITKPDANNIDKLLQLANHLKDFAFRFYICNEEGFQISPNIVRHKGKWDVEECAVGKNWSWRPYFLFNIIKIRNTEKGNLSDVYSDIETGELTRTFSMALKDHEYLFVDINYDYLYEHNIVN</sequence>
<dbReference type="EMBL" id="JPVO01000040">
    <property type="protein sequence ID" value="KGR77195.1"/>
    <property type="molecule type" value="Genomic_DNA"/>
</dbReference>
<dbReference type="AlphaFoldDB" id="A0A0A3I123"/>
<evidence type="ECO:0000313" key="3">
    <source>
        <dbReference type="Proteomes" id="UP000030408"/>
    </source>
</evidence>
<keyword evidence="3" id="KW-1185">Reference proteome</keyword>
<gene>
    <name evidence="2" type="ORF">CD33_03550</name>
</gene>
<dbReference type="PROSITE" id="PS50883">
    <property type="entry name" value="EAL"/>
    <property type="match status" value="1"/>
</dbReference>
<dbReference type="STRING" id="1384057.CD33_03550"/>
<dbReference type="PANTHER" id="PTHR33121:SF82">
    <property type="entry name" value="SIGNAL TRANSDUCTION PROTEIN CONTAINING A EAL DOMAIN"/>
    <property type="match status" value="1"/>
</dbReference>
<dbReference type="InterPro" id="IPR018842">
    <property type="entry name" value="YkuI_C"/>
</dbReference>
<organism evidence="2 3">
    <name type="scientific">Ureibacillus sinduriensis BLB-1 = JCM 15800</name>
    <dbReference type="NCBI Taxonomy" id="1384057"/>
    <lineage>
        <taxon>Bacteria</taxon>
        <taxon>Bacillati</taxon>
        <taxon>Bacillota</taxon>
        <taxon>Bacilli</taxon>
        <taxon>Bacillales</taxon>
        <taxon>Caryophanaceae</taxon>
        <taxon>Ureibacillus</taxon>
    </lineage>
</organism>
<dbReference type="InterPro" id="IPR050706">
    <property type="entry name" value="Cyclic-di-GMP_PDE-like"/>
</dbReference>
<protein>
    <submittedName>
        <fullName evidence="2">Diguanylate phosphodiesterase</fullName>
    </submittedName>
</protein>
<dbReference type="SUPFAM" id="SSF103190">
    <property type="entry name" value="Sensory domain-like"/>
    <property type="match status" value="1"/>
</dbReference>
<accession>A0A0A3I123</accession>
<dbReference type="PANTHER" id="PTHR33121">
    <property type="entry name" value="CYCLIC DI-GMP PHOSPHODIESTERASE PDEF"/>
    <property type="match status" value="1"/>
</dbReference>
<dbReference type="RefSeq" id="WP_036198249.1">
    <property type="nucleotide sequence ID" value="NZ_AVCY01000016.1"/>
</dbReference>